<evidence type="ECO:0000259" key="8">
    <source>
        <dbReference type="PROSITE" id="PS50928"/>
    </source>
</evidence>
<dbReference type="Gene3D" id="1.10.3720.10">
    <property type="entry name" value="MetI-like"/>
    <property type="match status" value="1"/>
</dbReference>
<feature type="transmembrane region" description="Helical" evidence="7">
    <location>
        <begin position="28"/>
        <end position="53"/>
    </location>
</feature>
<feature type="transmembrane region" description="Helical" evidence="7">
    <location>
        <begin position="157"/>
        <end position="179"/>
    </location>
</feature>
<keyword evidence="6 7" id="KW-0472">Membrane</keyword>
<comment type="caution">
    <text evidence="9">The sequence shown here is derived from an EMBL/GenBank/DDBJ whole genome shotgun (WGS) entry which is preliminary data.</text>
</comment>
<feature type="domain" description="ABC transmembrane type-1" evidence="8">
    <location>
        <begin position="87"/>
        <end position="283"/>
    </location>
</feature>
<keyword evidence="4 7" id="KW-0812">Transmembrane</keyword>
<keyword evidence="3" id="KW-1003">Cell membrane</keyword>
<dbReference type="PANTHER" id="PTHR30193">
    <property type="entry name" value="ABC TRANSPORTER PERMEASE PROTEIN"/>
    <property type="match status" value="1"/>
</dbReference>
<accession>A0ABQ3WSN3</accession>
<name>A0ABQ3WSN3_9ACTN</name>
<proteinExistence type="inferred from homology"/>
<dbReference type="InterPro" id="IPR035906">
    <property type="entry name" value="MetI-like_sf"/>
</dbReference>
<dbReference type="PANTHER" id="PTHR30193:SF1">
    <property type="entry name" value="ABC TRANSPORTER PERMEASE PROTEIN YESP-RELATED"/>
    <property type="match status" value="1"/>
</dbReference>
<dbReference type="InterPro" id="IPR000515">
    <property type="entry name" value="MetI-like"/>
</dbReference>
<feature type="transmembrane region" description="Helical" evidence="7">
    <location>
        <begin position="93"/>
        <end position="112"/>
    </location>
</feature>
<organism evidence="9">
    <name type="scientific">Actinoplanes campanulatus</name>
    <dbReference type="NCBI Taxonomy" id="113559"/>
    <lineage>
        <taxon>Bacteria</taxon>
        <taxon>Bacillati</taxon>
        <taxon>Actinomycetota</taxon>
        <taxon>Actinomycetes</taxon>
        <taxon>Micromonosporales</taxon>
        <taxon>Micromonosporaceae</taxon>
        <taxon>Actinoplanes</taxon>
    </lineage>
</organism>
<comment type="similarity">
    <text evidence="7">Belongs to the binding-protein-dependent transport system permease family.</text>
</comment>
<sequence>MTTLLERPRPEVKTGSKPLRRYGERPSIAYLFLSPWVVGAVFLTAGPMVWLLYLSFTDYDLFTAPRWVGLDNYVRMLTVDPHFWNAVGATTKFVVISVPAQLIAALGVAMLINRRSRAQGFYRSAFYAPSLLGASVSVALVWRVIFHDWIGHPDRALLALVLLAVWQFGAPMVIFLAGLQQIPQEYYDAAAVDGAGPWRTFTRITVPMLSPVIFFNLVLDTIRAFQVFTGAYVVSNGTGGPSDSTLFYTLYLYEKGFVEFKMGYASAMSWFLLLIIALITALLFRTAKGWVFYSGDES</sequence>
<dbReference type="SUPFAM" id="SSF161098">
    <property type="entry name" value="MetI-like"/>
    <property type="match status" value="1"/>
</dbReference>
<reference evidence="9" key="1">
    <citation type="submission" date="2021-01" db="EMBL/GenBank/DDBJ databases">
        <title>Whole genome shotgun sequence of Actinoplanes capillaceus NBRC 16408.</title>
        <authorList>
            <person name="Komaki H."/>
            <person name="Tamura T."/>
        </authorList>
    </citation>
    <scope>NUCLEOTIDE SEQUENCE [LARGE SCALE GENOMIC DNA]</scope>
    <source>
        <strain evidence="9">NBRC 16408</strain>
    </source>
</reference>
<protein>
    <submittedName>
        <fullName evidence="9">Sugar ABC transporter permease</fullName>
    </submittedName>
</protein>
<evidence type="ECO:0000256" key="3">
    <source>
        <dbReference type="ARBA" id="ARBA00022475"/>
    </source>
</evidence>
<dbReference type="InterPro" id="IPR051393">
    <property type="entry name" value="ABC_transporter_permease"/>
</dbReference>
<comment type="subcellular location">
    <subcellularLocation>
        <location evidence="1 7">Cell membrane</location>
        <topology evidence="1 7">Multi-pass membrane protein</topology>
    </subcellularLocation>
</comment>
<dbReference type="CDD" id="cd06261">
    <property type="entry name" value="TM_PBP2"/>
    <property type="match status" value="1"/>
</dbReference>
<evidence type="ECO:0000256" key="1">
    <source>
        <dbReference type="ARBA" id="ARBA00004651"/>
    </source>
</evidence>
<feature type="transmembrane region" description="Helical" evidence="7">
    <location>
        <begin position="262"/>
        <end position="284"/>
    </location>
</feature>
<gene>
    <name evidence="9" type="ORF">Aca07nite_65710</name>
</gene>
<dbReference type="EMBL" id="BOMF01000126">
    <property type="protein sequence ID" value="GID49296.1"/>
    <property type="molecule type" value="Genomic_DNA"/>
</dbReference>
<feature type="transmembrane region" description="Helical" evidence="7">
    <location>
        <begin position="124"/>
        <end position="145"/>
    </location>
</feature>
<evidence type="ECO:0000256" key="2">
    <source>
        <dbReference type="ARBA" id="ARBA00022448"/>
    </source>
</evidence>
<keyword evidence="5 7" id="KW-1133">Transmembrane helix</keyword>
<dbReference type="RefSeq" id="WP_204299422.1">
    <property type="nucleotide sequence ID" value="NZ_BAAAGQ010000021.1"/>
</dbReference>
<evidence type="ECO:0000256" key="7">
    <source>
        <dbReference type="RuleBase" id="RU363032"/>
    </source>
</evidence>
<evidence type="ECO:0000256" key="5">
    <source>
        <dbReference type="ARBA" id="ARBA00022989"/>
    </source>
</evidence>
<dbReference type="Pfam" id="PF00528">
    <property type="entry name" value="BPD_transp_1"/>
    <property type="match status" value="1"/>
</dbReference>
<evidence type="ECO:0000256" key="6">
    <source>
        <dbReference type="ARBA" id="ARBA00023136"/>
    </source>
</evidence>
<dbReference type="PROSITE" id="PS50928">
    <property type="entry name" value="ABC_TM1"/>
    <property type="match status" value="1"/>
</dbReference>
<keyword evidence="2 7" id="KW-0813">Transport</keyword>
<evidence type="ECO:0000313" key="9">
    <source>
        <dbReference type="EMBL" id="GID49296.1"/>
    </source>
</evidence>
<evidence type="ECO:0000256" key="4">
    <source>
        <dbReference type="ARBA" id="ARBA00022692"/>
    </source>
</evidence>